<evidence type="ECO:0000256" key="1">
    <source>
        <dbReference type="SAM" id="Phobius"/>
    </source>
</evidence>
<sequence length="118" mass="12708">MLAYPIVYSITVLPLSVVRWVGFVQERNHGHNNIPSAATLAVCAIYGLSGACNVILLLTTRPSSVLFGRPIDYGVTQRSPSPGLLGYTDDQSSVNMQTVTSRPVVHSDGLQLGRLPSR</sequence>
<dbReference type="EMBL" id="ML213590">
    <property type="protein sequence ID" value="TFK44244.1"/>
    <property type="molecule type" value="Genomic_DNA"/>
</dbReference>
<dbReference type="OrthoDB" id="100006at2759"/>
<name>A0A5C3MFR5_9AGAR</name>
<keyword evidence="1" id="KW-0472">Membrane</keyword>
<dbReference type="STRING" id="68775.A0A5C3MFR5"/>
<proteinExistence type="predicted"/>
<gene>
    <name evidence="2" type="ORF">BDQ12DRAFT_7819</name>
</gene>
<dbReference type="AlphaFoldDB" id="A0A5C3MFR5"/>
<protein>
    <submittedName>
        <fullName evidence="2">Uncharacterized protein</fullName>
    </submittedName>
</protein>
<reference evidence="2 3" key="1">
    <citation type="journal article" date="2019" name="Nat. Ecol. Evol.">
        <title>Megaphylogeny resolves global patterns of mushroom evolution.</title>
        <authorList>
            <person name="Varga T."/>
            <person name="Krizsan K."/>
            <person name="Foldi C."/>
            <person name="Dima B."/>
            <person name="Sanchez-Garcia M."/>
            <person name="Sanchez-Ramirez S."/>
            <person name="Szollosi G.J."/>
            <person name="Szarkandi J.G."/>
            <person name="Papp V."/>
            <person name="Albert L."/>
            <person name="Andreopoulos W."/>
            <person name="Angelini C."/>
            <person name="Antonin V."/>
            <person name="Barry K.W."/>
            <person name="Bougher N.L."/>
            <person name="Buchanan P."/>
            <person name="Buyck B."/>
            <person name="Bense V."/>
            <person name="Catcheside P."/>
            <person name="Chovatia M."/>
            <person name="Cooper J."/>
            <person name="Damon W."/>
            <person name="Desjardin D."/>
            <person name="Finy P."/>
            <person name="Geml J."/>
            <person name="Haridas S."/>
            <person name="Hughes K."/>
            <person name="Justo A."/>
            <person name="Karasinski D."/>
            <person name="Kautmanova I."/>
            <person name="Kiss B."/>
            <person name="Kocsube S."/>
            <person name="Kotiranta H."/>
            <person name="LaButti K.M."/>
            <person name="Lechner B.E."/>
            <person name="Liimatainen K."/>
            <person name="Lipzen A."/>
            <person name="Lukacs Z."/>
            <person name="Mihaltcheva S."/>
            <person name="Morgado L.N."/>
            <person name="Niskanen T."/>
            <person name="Noordeloos M.E."/>
            <person name="Ohm R.A."/>
            <person name="Ortiz-Santana B."/>
            <person name="Ovrebo C."/>
            <person name="Racz N."/>
            <person name="Riley R."/>
            <person name="Savchenko A."/>
            <person name="Shiryaev A."/>
            <person name="Soop K."/>
            <person name="Spirin V."/>
            <person name="Szebenyi C."/>
            <person name="Tomsovsky M."/>
            <person name="Tulloss R.E."/>
            <person name="Uehling J."/>
            <person name="Grigoriev I.V."/>
            <person name="Vagvolgyi C."/>
            <person name="Papp T."/>
            <person name="Martin F.M."/>
            <person name="Miettinen O."/>
            <person name="Hibbett D.S."/>
            <person name="Nagy L.G."/>
        </authorList>
    </citation>
    <scope>NUCLEOTIDE SEQUENCE [LARGE SCALE GENOMIC DNA]</scope>
    <source>
        <strain evidence="2 3">CBS 166.37</strain>
    </source>
</reference>
<accession>A0A5C3MFR5</accession>
<keyword evidence="1" id="KW-1133">Transmembrane helix</keyword>
<evidence type="ECO:0000313" key="3">
    <source>
        <dbReference type="Proteomes" id="UP000308652"/>
    </source>
</evidence>
<evidence type="ECO:0000313" key="2">
    <source>
        <dbReference type="EMBL" id="TFK44244.1"/>
    </source>
</evidence>
<dbReference type="Proteomes" id="UP000308652">
    <property type="component" value="Unassembled WGS sequence"/>
</dbReference>
<feature type="transmembrane region" description="Helical" evidence="1">
    <location>
        <begin position="6"/>
        <end position="24"/>
    </location>
</feature>
<feature type="transmembrane region" description="Helical" evidence="1">
    <location>
        <begin position="36"/>
        <end position="58"/>
    </location>
</feature>
<organism evidence="2 3">
    <name type="scientific">Crucibulum laeve</name>
    <dbReference type="NCBI Taxonomy" id="68775"/>
    <lineage>
        <taxon>Eukaryota</taxon>
        <taxon>Fungi</taxon>
        <taxon>Dikarya</taxon>
        <taxon>Basidiomycota</taxon>
        <taxon>Agaricomycotina</taxon>
        <taxon>Agaricomycetes</taxon>
        <taxon>Agaricomycetidae</taxon>
        <taxon>Agaricales</taxon>
        <taxon>Agaricineae</taxon>
        <taxon>Nidulariaceae</taxon>
        <taxon>Crucibulum</taxon>
    </lineage>
</organism>
<keyword evidence="1" id="KW-0812">Transmembrane</keyword>
<keyword evidence="3" id="KW-1185">Reference proteome</keyword>